<dbReference type="EMBL" id="QMRA01000116">
    <property type="protein sequence ID" value="RLE52485.1"/>
    <property type="molecule type" value="Genomic_DNA"/>
</dbReference>
<sequence>MDVVLVTRHCLKRILERARILDENERMKLIENILIQGEIVDKKGRNFLVKLDDHYLILRQSKVGLVAISYTRRVIPRGFTERFNDIRLEKSFKLKKIRS</sequence>
<accession>A0A497EZ54</accession>
<name>A0A497EZ54_9CREN</name>
<evidence type="ECO:0000313" key="2">
    <source>
        <dbReference type="Proteomes" id="UP000269499"/>
    </source>
</evidence>
<proteinExistence type="predicted"/>
<evidence type="ECO:0000313" key="1">
    <source>
        <dbReference type="EMBL" id="RLE52485.1"/>
    </source>
</evidence>
<comment type="caution">
    <text evidence="1">The sequence shown here is derived from an EMBL/GenBank/DDBJ whole genome shotgun (WGS) entry which is preliminary data.</text>
</comment>
<organism evidence="1 2">
    <name type="scientific">Thermoproteota archaeon</name>
    <dbReference type="NCBI Taxonomy" id="2056631"/>
    <lineage>
        <taxon>Archaea</taxon>
        <taxon>Thermoproteota</taxon>
    </lineage>
</organism>
<dbReference type="AlphaFoldDB" id="A0A497EZ54"/>
<dbReference type="Proteomes" id="UP000269499">
    <property type="component" value="Unassembled WGS sequence"/>
</dbReference>
<protein>
    <submittedName>
        <fullName evidence="1">Uncharacterized protein</fullName>
    </submittedName>
</protein>
<reference evidence="1 2" key="1">
    <citation type="submission" date="2018-06" db="EMBL/GenBank/DDBJ databases">
        <title>Extensive metabolic versatility and redundancy in microbially diverse, dynamic hydrothermal sediments.</title>
        <authorList>
            <person name="Dombrowski N."/>
            <person name="Teske A."/>
            <person name="Baker B.J."/>
        </authorList>
    </citation>
    <scope>NUCLEOTIDE SEQUENCE [LARGE SCALE GENOMIC DNA]</scope>
    <source>
        <strain evidence="1">B20_G2</strain>
    </source>
</reference>
<gene>
    <name evidence="1" type="ORF">DRJ26_04695</name>
</gene>